<dbReference type="Pfam" id="PF06155">
    <property type="entry name" value="GBBH-like_N"/>
    <property type="match status" value="1"/>
</dbReference>
<keyword evidence="5" id="KW-0479">Metal-binding</keyword>
<feature type="domain" description="Gamma-butyrobetaine hydroxylase-like N-terminal" evidence="12">
    <location>
        <begin position="135"/>
        <end position="206"/>
    </location>
</feature>
<evidence type="ECO:0000256" key="1">
    <source>
        <dbReference type="ARBA" id="ARBA00001954"/>
    </source>
</evidence>
<dbReference type="InterPro" id="IPR042098">
    <property type="entry name" value="TauD-like_sf"/>
</dbReference>
<dbReference type="EMBL" id="JAWQEG010001442">
    <property type="protein sequence ID" value="KAK3879448.1"/>
    <property type="molecule type" value="Genomic_DNA"/>
</dbReference>
<dbReference type="SUPFAM" id="SSF51197">
    <property type="entry name" value="Clavaminate synthase-like"/>
    <property type="match status" value="1"/>
</dbReference>
<evidence type="ECO:0000256" key="5">
    <source>
        <dbReference type="ARBA" id="ARBA00022723"/>
    </source>
</evidence>
<evidence type="ECO:0000256" key="2">
    <source>
        <dbReference type="ARBA" id="ARBA00001961"/>
    </source>
</evidence>
<comment type="cofactor">
    <cofactor evidence="1">
        <name>Fe(2+)</name>
        <dbReference type="ChEBI" id="CHEBI:29033"/>
    </cofactor>
</comment>
<name>A0AAE1FRZ1_PETCI</name>
<sequence length="504" mass="57356">MGLRLLSLSTLASPSVKNASCRLRIVSPVSALMVTEGRRESKTHHHLSTTTTNTTTINTNTTTTTTINPTPPPRHHQLLQKSIAVNTPSIITPYLSRHLYTSAYSSSNAVIESASVGNGEVRVVWGRSSACGGEEEEWCVYPYPWLRDNCQCTQCYDAKSYTRIITLEDWHHDDTPHQVKVCEGGVCLEVVWSSGHISTFTSTWLHQRRFNHQARSVKKSMLALKKEIWGRDFQISRHSFDEIVSDDEALLGFLTSLEKFGVVLVTKAPRKPKAAFDIVNKAGFPKRTHYGLHYPIRRKLGAESLAFTDLKLGMHNDLPYYNYVCGIIFLHCITQFEGSGGENDLADGYHVSEYLRHHHPHQYHLLTHTPVYFWNKGVTEVEGETQEFYKLFNTPIIVEDSMTGEVVRVNNSQLRDSYLDISPELVTPWYSALRLFNTTLQQQAIRIKLNSGEMLVMDNTRLLHGRTAYDGAVGERYMDQVYLDWDQALSKRRVLQEKLGIHLE</sequence>
<comment type="pathway">
    <text evidence="3">Amine and polyamine biosynthesis; carnitine biosynthesis.</text>
</comment>
<dbReference type="InterPro" id="IPR038492">
    <property type="entry name" value="GBBH-like_N_sf"/>
</dbReference>
<dbReference type="InterPro" id="IPR050411">
    <property type="entry name" value="AlphaKG_dependent_hydroxylases"/>
</dbReference>
<evidence type="ECO:0000259" key="11">
    <source>
        <dbReference type="Pfam" id="PF02668"/>
    </source>
</evidence>
<proteinExistence type="inferred from homology"/>
<feature type="compositionally biased region" description="Low complexity" evidence="10">
    <location>
        <begin position="49"/>
        <end position="68"/>
    </location>
</feature>
<dbReference type="Gene3D" id="3.30.2020.30">
    <property type="match status" value="1"/>
</dbReference>
<protein>
    <recommendedName>
        <fullName evidence="15">Gamma-butyrobetaine dioxygenase</fullName>
    </recommendedName>
</protein>
<dbReference type="FunFam" id="3.60.130.10:FF:000001">
    <property type="entry name" value="Trimethyllysine dioxygenase, mitochondrial"/>
    <property type="match status" value="1"/>
</dbReference>
<comment type="similarity">
    <text evidence="4">Belongs to the gamma-BBH/TMLD family.</text>
</comment>
<comment type="cofactor">
    <cofactor evidence="2">
        <name>L-ascorbate</name>
        <dbReference type="ChEBI" id="CHEBI:38290"/>
    </cofactor>
</comment>
<evidence type="ECO:0000313" key="13">
    <source>
        <dbReference type="EMBL" id="KAK3879448.1"/>
    </source>
</evidence>
<dbReference type="PANTHER" id="PTHR10696:SF33">
    <property type="entry name" value="GAMMA-BUTYROBETAINE DIOXYGENASE"/>
    <property type="match status" value="1"/>
</dbReference>
<evidence type="ECO:0000256" key="6">
    <source>
        <dbReference type="ARBA" id="ARBA00022873"/>
    </source>
</evidence>
<dbReference type="GO" id="GO:0016706">
    <property type="term" value="F:2-oxoglutarate-dependent dioxygenase activity"/>
    <property type="evidence" value="ECO:0007669"/>
    <property type="project" value="UniProtKB-ARBA"/>
</dbReference>
<dbReference type="InterPro" id="IPR010376">
    <property type="entry name" value="GBBH-like_N"/>
</dbReference>
<dbReference type="PANTHER" id="PTHR10696">
    <property type="entry name" value="GAMMA-BUTYROBETAINE HYDROXYLASE-RELATED"/>
    <property type="match status" value="1"/>
</dbReference>
<keyword evidence="9" id="KW-0408">Iron</keyword>
<gene>
    <name evidence="13" type="ORF">Pcinc_015981</name>
</gene>
<feature type="domain" description="TauD/TfdA-like" evidence="11">
    <location>
        <begin position="240"/>
        <end position="480"/>
    </location>
</feature>
<dbReference type="GO" id="GO:0005739">
    <property type="term" value="C:mitochondrion"/>
    <property type="evidence" value="ECO:0007669"/>
    <property type="project" value="TreeGrafter"/>
</dbReference>
<organism evidence="13 14">
    <name type="scientific">Petrolisthes cinctipes</name>
    <name type="common">Flat porcelain crab</name>
    <dbReference type="NCBI Taxonomy" id="88211"/>
    <lineage>
        <taxon>Eukaryota</taxon>
        <taxon>Metazoa</taxon>
        <taxon>Ecdysozoa</taxon>
        <taxon>Arthropoda</taxon>
        <taxon>Crustacea</taxon>
        <taxon>Multicrustacea</taxon>
        <taxon>Malacostraca</taxon>
        <taxon>Eumalacostraca</taxon>
        <taxon>Eucarida</taxon>
        <taxon>Decapoda</taxon>
        <taxon>Pleocyemata</taxon>
        <taxon>Anomura</taxon>
        <taxon>Galatheoidea</taxon>
        <taxon>Porcellanidae</taxon>
        <taxon>Petrolisthes</taxon>
    </lineage>
</organism>
<comment type="caution">
    <text evidence="13">The sequence shown here is derived from an EMBL/GenBank/DDBJ whole genome shotgun (WGS) entry which is preliminary data.</text>
</comment>
<dbReference type="GO" id="GO:0046872">
    <property type="term" value="F:metal ion binding"/>
    <property type="evidence" value="ECO:0007669"/>
    <property type="project" value="UniProtKB-KW"/>
</dbReference>
<evidence type="ECO:0000259" key="12">
    <source>
        <dbReference type="Pfam" id="PF06155"/>
    </source>
</evidence>
<evidence type="ECO:0000256" key="3">
    <source>
        <dbReference type="ARBA" id="ARBA00005022"/>
    </source>
</evidence>
<keyword evidence="8" id="KW-0560">Oxidoreductase</keyword>
<keyword evidence="7" id="KW-0223">Dioxygenase</keyword>
<dbReference type="Pfam" id="PF02668">
    <property type="entry name" value="TauD"/>
    <property type="match status" value="1"/>
</dbReference>
<evidence type="ECO:0000256" key="8">
    <source>
        <dbReference type="ARBA" id="ARBA00023002"/>
    </source>
</evidence>
<evidence type="ECO:0000256" key="9">
    <source>
        <dbReference type="ARBA" id="ARBA00023004"/>
    </source>
</evidence>
<dbReference type="AlphaFoldDB" id="A0AAE1FRZ1"/>
<evidence type="ECO:0000313" key="14">
    <source>
        <dbReference type="Proteomes" id="UP001286313"/>
    </source>
</evidence>
<evidence type="ECO:0000256" key="7">
    <source>
        <dbReference type="ARBA" id="ARBA00022964"/>
    </source>
</evidence>
<dbReference type="Gene3D" id="3.60.130.10">
    <property type="entry name" value="Clavaminate synthase-like"/>
    <property type="match status" value="1"/>
</dbReference>
<evidence type="ECO:0008006" key="15">
    <source>
        <dbReference type="Google" id="ProtNLM"/>
    </source>
</evidence>
<dbReference type="Proteomes" id="UP001286313">
    <property type="component" value="Unassembled WGS sequence"/>
</dbReference>
<evidence type="ECO:0000256" key="4">
    <source>
        <dbReference type="ARBA" id="ARBA00008654"/>
    </source>
</evidence>
<dbReference type="FunFam" id="3.30.2020.30:FF:000002">
    <property type="entry name" value="Putative gamma-butyrobetaine dioxygenase"/>
    <property type="match status" value="1"/>
</dbReference>
<reference evidence="13" key="1">
    <citation type="submission" date="2023-10" db="EMBL/GenBank/DDBJ databases">
        <title>Genome assemblies of two species of porcelain crab, Petrolisthes cinctipes and Petrolisthes manimaculis (Anomura: Porcellanidae).</title>
        <authorList>
            <person name="Angst P."/>
        </authorList>
    </citation>
    <scope>NUCLEOTIDE SEQUENCE</scope>
    <source>
        <strain evidence="13">PB745_01</strain>
        <tissue evidence="13">Gill</tissue>
    </source>
</reference>
<evidence type="ECO:0000256" key="10">
    <source>
        <dbReference type="SAM" id="MobiDB-lite"/>
    </source>
</evidence>
<keyword evidence="14" id="KW-1185">Reference proteome</keyword>
<dbReference type="GO" id="GO:0045329">
    <property type="term" value="P:carnitine biosynthetic process"/>
    <property type="evidence" value="ECO:0007669"/>
    <property type="project" value="UniProtKB-KW"/>
</dbReference>
<accession>A0AAE1FRZ1</accession>
<feature type="region of interest" description="Disordered" evidence="10">
    <location>
        <begin position="36"/>
        <end position="74"/>
    </location>
</feature>
<keyword evidence="6" id="KW-0124">Carnitine biosynthesis</keyword>
<dbReference type="InterPro" id="IPR003819">
    <property type="entry name" value="TauD/TfdA-like"/>
</dbReference>